<evidence type="ECO:0000256" key="1">
    <source>
        <dbReference type="SAM" id="MobiDB-lite"/>
    </source>
</evidence>
<proteinExistence type="predicted"/>
<dbReference type="Proteomes" id="UP000543252">
    <property type="component" value="Unassembled WGS sequence"/>
</dbReference>
<dbReference type="AlphaFoldDB" id="A0A7L5VPU7"/>
<reference evidence="3 4" key="1">
    <citation type="submission" date="2019-07" db="EMBL/GenBank/DDBJ databases">
        <authorList>
            <consortium name="GenomeTrakr network: Whole genome sequencing for foodborne pathogen traceback"/>
        </authorList>
    </citation>
    <scope>NUCLEOTIDE SEQUENCE [LARGE SCALE GENOMIC DNA]</scope>
    <source>
        <strain evidence="3 4">PSU-1859</strain>
    </source>
</reference>
<name>A0A7L5VPU7_ECOLX</name>
<keyword evidence="2" id="KW-0812">Transmembrane</keyword>
<evidence type="ECO:0000313" key="3">
    <source>
        <dbReference type="EMBL" id="EFB3618838.1"/>
    </source>
</evidence>
<comment type="caution">
    <text evidence="3">The sequence shown here is derived from an EMBL/GenBank/DDBJ whole genome shotgun (WGS) entry which is preliminary data.</text>
</comment>
<accession>A0A7L5VPU7</accession>
<sequence length="160" mass="17227">MLGFVSALSSTLAIVVLIASVLLVNVLSVSVKKSQKEFEIKITDQFNQSNPSGEGVSQKGTGTGTGTGNTDLPSTGIIKSKYVLSAKDLPPKNSLISKVTVSCSYGNNFNYDVASKLLTINYIILEKHFFNTAVKVVMQKPVYDENKINDCSIVTNNESN</sequence>
<evidence type="ECO:0000313" key="4">
    <source>
        <dbReference type="Proteomes" id="UP000543252"/>
    </source>
</evidence>
<feature type="region of interest" description="Disordered" evidence="1">
    <location>
        <begin position="48"/>
        <end position="72"/>
    </location>
</feature>
<gene>
    <name evidence="3" type="ORF">FPS11_28955</name>
</gene>
<dbReference type="EMBL" id="AASFMQ010000103">
    <property type="protein sequence ID" value="EFB3618838.1"/>
    <property type="molecule type" value="Genomic_DNA"/>
</dbReference>
<keyword evidence="2" id="KW-0472">Membrane</keyword>
<dbReference type="RefSeq" id="WP_137501896.1">
    <property type="nucleotide sequence ID" value="NZ_BFUA01000071.1"/>
</dbReference>
<organism evidence="3 4">
    <name type="scientific">Escherichia coli</name>
    <dbReference type="NCBI Taxonomy" id="562"/>
    <lineage>
        <taxon>Bacteria</taxon>
        <taxon>Pseudomonadati</taxon>
        <taxon>Pseudomonadota</taxon>
        <taxon>Gammaproteobacteria</taxon>
        <taxon>Enterobacterales</taxon>
        <taxon>Enterobacteriaceae</taxon>
        <taxon>Escherichia</taxon>
    </lineage>
</organism>
<keyword evidence="2" id="KW-1133">Transmembrane helix</keyword>
<feature type="transmembrane region" description="Helical" evidence="2">
    <location>
        <begin position="12"/>
        <end position="31"/>
    </location>
</feature>
<protein>
    <submittedName>
        <fullName evidence="3">Uncharacterized protein</fullName>
    </submittedName>
</protein>
<evidence type="ECO:0000256" key="2">
    <source>
        <dbReference type="SAM" id="Phobius"/>
    </source>
</evidence>